<dbReference type="InterPro" id="IPR005123">
    <property type="entry name" value="Oxoglu/Fe-dep_dioxygenase_dom"/>
</dbReference>
<dbReference type="GO" id="GO:0035516">
    <property type="term" value="F:broad specificity oxidative DNA demethylase activity"/>
    <property type="evidence" value="ECO:0007669"/>
    <property type="project" value="TreeGrafter"/>
</dbReference>
<keyword evidence="7" id="KW-0808">Transferase</keyword>
<evidence type="ECO:0000313" key="8">
    <source>
        <dbReference type="Proteomes" id="UP000292423"/>
    </source>
</evidence>
<dbReference type="GO" id="GO:0032259">
    <property type="term" value="P:methylation"/>
    <property type="evidence" value="ECO:0007669"/>
    <property type="project" value="UniProtKB-KW"/>
</dbReference>
<feature type="binding site" evidence="5">
    <location>
        <position position="127"/>
    </location>
    <ligand>
        <name>Fe cation</name>
        <dbReference type="ChEBI" id="CHEBI:24875"/>
        <note>catalytic</note>
    </ligand>
</feature>
<comment type="cofactor">
    <cofactor evidence="5">
        <name>Fe(2+)</name>
        <dbReference type="ChEBI" id="CHEBI:29033"/>
    </cofactor>
    <text evidence="5">Binds 1 Fe(2+) ion per subunit.</text>
</comment>
<dbReference type="GO" id="GO:0035515">
    <property type="term" value="F:oxidative RNA demethylase activity"/>
    <property type="evidence" value="ECO:0007669"/>
    <property type="project" value="TreeGrafter"/>
</dbReference>
<evidence type="ECO:0000256" key="4">
    <source>
        <dbReference type="ARBA" id="ARBA00023004"/>
    </source>
</evidence>
<organism evidence="7 8">
    <name type="scientific">Fluviicoccus keumensis</name>
    <dbReference type="NCBI Taxonomy" id="1435465"/>
    <lineage>
        <taxon>Bacteria</taxon>
        <taxon>Pseudomonadati</taxon>
        <taxon>Pseudomonadota</taxon>
        <taxon>Gammaproteobacteria</taxon>
        <taxon>Moraxellales</taxon>
        <taxon>Moraxellaceae</taxon>
        <taxon>Fluviicoccus</taxon>
    </lineage>
</organism>
<feature type="binding site" evidence="5">
    <location>
        <position position="183"/>
    </location>
    <ligand>
        <name>Fe cation</name>
        <dbReference type="ChEBI" id="CHEBI:24875"/>
        <note>catalytic</note>
    </ligand>
</feature>
<dbReference type="GO" id="GO:0008168">
    <property type="term" value="F:methyltransferase activity"/>
    <property type="evidence" value="ECO:0007669"/>
    <property type="project" value="UniProtKB-KW"/>
</dbReference>
<keyword evidence="2" id="KW-0223">Dioxygenase</keyword>
<evidence type="ECO:0000256" key="5">
    <source>
        <dbReference type="PIRSR" id="PIRSR604574-2"/>
    </source>
</evidence>
<dbReference type="RefSeq" id="WP_130411409.1">
    <property type="nucleotide sequence ID" value="NZ_SHKX01000010.1"/>
</dbReference>
<evidence type="ECO:0000259" key="6">
    <source>
        <dbReference type="PROSITE" id="PS51471"/>
    </source>
</evidence>
<sequence length="209" mass="22882">MRQDSFLLQPEAVQPEVWLLPQFTSAAALWADLCAVAAVAPFRHMMTRMGHPVAAAMTNCGALGWTSSARGYAYRTVDPETGRPWPPIPAAWLALAREAAALAGYADYVPDACLVNRYAVGVGMGRHNDDSEQDFSQPIVSVLLGLPTRFAWWGDRPEGRGRDLPVQDGDVLVWGRSARLGFHAVRPVPPGRHPVCGEFRFNLTFRKAG</sequence>
<dbReference type="Pfam" id="PF13532">
    <property type="entry name" value="2OG-FeII_Oxy_2"/>
    <property type="match status" value="1"/>
</dbReference>
<feature type="domain" description="Fe2OG dioxygenase" evidence="6">
    <location>
        <begin position="109"/>
        <end position="209"/>
    </location>
</feature>
<gene>
    <name evidence="7" type="ORF">EV700_1063</name>
</gene>
<dbReference type="PANTHER" id="PTHR16557:SF2">
    <property type="entry name" value="NUCLEIC ACID DIOXYGENASE ALKBH1"/>
    <property type="match status" value="1"/>
</dbReference>
<dbReference type="GO" id="GO:0005737">
    <property type="term" value="C:cytoplasm"/>
    <property type="evidence" value="ECO:0007669"/>
    <property type="project" value="TreeGrafter"/>
</dbReference>
<dbReference type="InterPro" id="IPR004574">
    <property type="entry name" value="Alkb"/>
</dbReference>
<keyword evidence="3" id="KW-0560">Oxidoreductase</keyword>
<evidence type="ECO:0000256" key="2">
    <source>
        <dbReference type="ARBA" id="ARBA00022964"/>
    </source>
</evidence>
<dbReference type="InterPro" id="IPR027450">
    <property type="entry name" value="AlkB-like"/>
</dbReference>
<evidence type="ECO:0000313" key="7">
    <source>
        <dbReference type="EMBL" id="RZU48091.1"/>
    </source>
</evidence>
<dbReference type="PROSITE" id="PS51471">
    <property type="entry name" value="FE2OG_OXY"/>
    <property type="match status" value="1"/>
</dbReference>
<keyword evidence="8" id="KW-1185">Reference proteome</keyword>
<protein>
    <submittedName>
        <fullName evidence="7">Alkylated DNA repair protein (DNA oxidative demethylase)</fullName>
    </submittedName>
</protein>
<dbReference type="AlphaFoldDB" id="A0A4Q7ZD40"/>
<evidence type="ECO:0000256" key="1">
    <source>
        <dbReference type="ARBA" id="ARBA00022723"/>
    </source>
</evidence>
<keyword evidence="7" id="KW-0489">Methyltransferase</keyword>
<keyword evidence="1 5" id="KW-0479">Metal-binding</keyword>
<dbReference type="GO" id="GO:0008198">
    <property type="term" value="F:ferrous iron binding"/>
    <property type="evidence" value="ECO:0007669"/>
    <property type="project" value="TreeGrafter"/>
</dbReference>
<evidence type="ECO:0000256" key="3">
    <source>
        <dbReference type="ARBA" id="ARBA00023002"/>
    </source>
</evidence>
<reference evidence="7 8" key="1">
    <citation type="submission" date="2019-02" db="EMBL/GenBank/DDBJ databases">
        <title>Genomic Encyclopedia of Type Strains, Phase IV (KMG-IV): sequencing the most valuable type-strain genomes for metagenomic binning, comparative biology and taxonomic classification.</title>
        <authorList>
            <person name="Goeker M."/>
        </authorList>
    </citation>
    <scope>NUCLEOTIDE SEQUENCE [LARGE SCALE GENOMIC DNA]</scope>
    <source>
        <strain evidence="7 8">DSM 105135</strain>
    </source>
</reference>
<dbReference type="SUPFAM" id="SSF51197">
    <property type="entry name" value="Clavaminate synthase-like"/>
    <property type="match status" value="1"/>
</dbReference>
<dbReference type="OrthoDB" id="9796932at2"/>
<dbReference type="PANTHER" id="PTHR16557">
    <property type="entry name" value="ALKYLATED DNA REPAIR PROTEIN ALKB-RELATED"/>
    <property type="match status" value="1"/>
</dbReference>
<dbReference type="Gene3D" id="2.60.120.590">
    <property type="entry name" value="Alpha-ketoglutarate-dependent dioxygenase AlkB-like"/>
    <property type="match status" value="1"/>
</dbReference>
<dbReference type="Proteomes" id="UP000292423">
    <property type="component" value="Unassembled WGS sequence"/>
</dbReference>
<dbReference type="EMBL" id="SHKX01000010">
    <property type="protein sequence ID" value="RZU48091.1"/>
    <property type="molecule type" value="Genomic_DNA"/>
</dbReference>
<feature type="binding site" evidence="5">
    <location>
        <position position="129"/>
    </location>
    <ligand>
        <name>Fe cation</name>
        <dbReference type="ChEBI" id="CHEBI:24875"/>
        <note>catalytic</note>
    </ligand>
</feature>
<dbReference type="InterPro" id="IPR037151">
    <property type="entry name" value="AlkB-like_sf"/>
</dbReference>
<accession>A0A4Q7ZD40</accession>
<comment type="caution">
    <text evidence="7">The sequence shown here is derived from an EMBL/GenBank/DDBJ whole genome shotgun (WGS) entry which is preliminary data.</text>
</comment>
<keyword evidence="4 5" id="KW-0408">Iron</keyword>
<name>A0A4Q7ZD40_9GAMM</name>
<proteinExistence type="predicted"/>
<dbReference type="GO" id="GO:0035513">
    <property type="term" value="P:oxidative RNA demethylation"/>
    <property type="evidence" value="ECO:0007669"/>
    <property type="project" value="TreeGrafter"/>
</dbReference>